<dbReference type="Gene3D" id="3.40.50.2300">
    <property type="match status" value="1"/>
</dbReference>
<evidence type="ECO:0000313" key="6">
    <source>
        <dbReference type="Proteomes" id="UP000244441"/>
    </source>
</evidence>
<dbReference type="SUPFAM" id="SSF52172">
    <property type="entry name" value="CheY-like"/>
    <property type="match status" value="1"/>
</dbReference>
<sequence>MLVLLIDDNRKVRQEIRDYLSSQSHQVVEADNGLSGLSKLKQHKFDMVISDHIMPIMDGIKFCENALQKHLVSAKQLLVLSTKIEPFLEKKLSKLNVSLLSKPVRKELLQDKIDLLDSSLKSDSVA</sequence>
<keyword evidence="6" id="KW-1185">Reference proteome</keyword>
<name>A0A2S0VM92_9ALTE</name>
<proteinExistence type="predicted"/>
<reference evidence="5 6" key="1">
    <citation type="submission" date="2018-01" db="EMBL/GenBank/DDBJ databases">
        <title>Genome sequence of a Cantenovulum-like bacteria.</title>
        <authorList>
            <person name="Tan W.R."/>
            <person name="Lau N.-S."/>
            <person name="Go F."/>
            <person name="Amirul A.-A.A."/>
        </authorList>
    </citation>
    <scope>NUCLEOTIDE SEQUENCE [LARGE SCALE GENOMIC DNA]</scope>
    <source>
        <strain evidence="5 6">CCB-QB4</strain>
    </source>
</reference>
<dbReference type="Pfam" id="PF00072">
    <property type="entry name" value="Response_reg"/>
    <property type="match status" value="1"/>
</dbReference>
<dbReference type="PANTHER" id="PTHR44591:SF14">
    <property type="entry name" value="PROTEIN PILG"/>
    <property type="match status" value="1"/>
</dbReference>
<dbReference type="KEGG" id="cate:C2869_02220"/>
<evidence type="ECO:0000256" key="3">
    <source>
        <dbReference type="PROSITE-ProRule" id="PRU00169"/>
    </source>
</evidence>
<accession>A0A2S0VM92</accession>
<protein>
    <recommendedName>
        <fullName evidence="4">Response regulatory domain-containing protein</fullName>
    </recommendedName>
</protein>
<dbReference type="GO" id="GO:0000160">
    <property type="term" value="P:phosphorelay signal transduction system"/>
    <property type="evidence" value="ECO:0007669"/>
    <property type="project" value="UniProtKB-KW"/>
</dbReference>
<feature type="domain" description="Response regulatory" evidence="4">
    <location>
        <begin position="2"/>
        <end position="117"/>
    </location>
</feature>
<evidence type="ECO:0000259" key="4">
    <source>
        <dbReference type="PROSITE" id="PS50110"/>
    </source>
</evidence>
<keyword evidence="1 3" id="KW-0597">Phosphoprotein</keyword>
<evidence type="ECO:0000256" key="2">
    <source>
        <dbReference type="ARBA" id="ARBA00023012"/>
    </source>
</evidence>
<gene>
    <name evidence="5" type="ORF">C2869_02220</name>
</gene>
<dbReference type="SMART" id="SM00448">
    <property type="entry name" value="REC"/>
    <property type="match status" value="1"/>
</dbReference>
<keyword evidence="2" id="KW-0902">Two-component regulatory system</keyword>
<dbReference type="Proteomes" id="UP000244441">
    <property type="component" value="Chromosome"/>
</dbReference>
<dbReference type="AlphaFoldDB" id="A0A2S0VM92"/>
<organism evidence="5 6">
    <name type="scientific">Saccharobesus litoralis</name>
    <dbReference type="NCBI Taxonomy" id="2172099"/>
    <lineage>
        <taxon>Bacteria</taxon>
        <taxon>Pseudomonadati</taxon>
        <taxon>Pseudomonadota</taxon>
        <taxon>Gammaproteobacteria</taxon>
        <taxon>Alteromonadales</taxon>
        <taxon>Alteromonadaceae</taxon>
        <taxon>Saccharobesus</taxon>
    </lineage>
</organism>
<evidence type="ECO:0000256" key="1">
    <source>
        <dbReference type="ARBA" id="ARBA00022553"/>
    </source>
</evidence>
<dbReference type="EMBL" id="CP026604">
    <property type="protein sequence ID" value="AWB65328.1"/>
    <property type="molecule type" value="Genomic_DNA"/>
</dbReference>
<dbReference type="RefSeq" id="WP_108601405.1">
    <property type="nucleotide sequence ID" value="NZ_CP026604.1"/>
</dbReference>
<feature type="modified residue" description="4-aspartylphosphate" evidence="3">
    <location>
        <position position="51"/>
    </location>
</feature>
<dbReference type="OrthoDB" id="9800897at2"/>
<dbReference type="InterPro" id="IPR011006">
    <property type="entry name" value="CheY-like_superfamily"/>
</dbReference>
<dbReference type="InterPro" id="IPR001789">
    <property type="entry name" value="Sig_transdc_resp-reg_receiver"/>
</dbReference>
<dbReference type="PANTHER" id="PTHR44591">
    <property type="entry name" value="STRESS RESPONSE REGULATOR PROTEIN 1"/>
    <property type="match status" value="1"/>
</dbReference>
<dbReference type="PROSITE" id="PS50110">
    <property type="entry name" value="RESPONSE_REGULATORY"/>
    <property type="match status" value="1"/>
</dbReference>
<evidence type="ECO:0000313" key="5">
    <source>
        <dbReference type="EMBL" id="AWB65328.1"/>
    </source>
</evidence>
<dbReference type="InterPro" id="IPR050595">
    <property type="entry name" value="Bact_response_regulator"/>
</dbReference>